<evidence type="ECO:0000313" key="3">
    <source>
        <dbReference type="Proteomes" id="UP000028875"/>
    </source>
</evidence>
<dbReference type="PROSITE" id="PS51257">
    <property type="entry name" value="PROKAR_LIPOPROTEIN"/>
    <property type="match status" value="1"/>
</dbReference>
<evidence type="ECO:0000313" key="2">
    <source>
        <dbReference type="EMBL" id="CDQ40589.1"/>
    </source>
</evidence>
<gene>
    <name evidence="2" type="ORF">BN990_02915</name>
</gene>
<name>A0A024QDL7_9BACI</name>
<keyword evidence="1" id="KW-0472">Membrane</keyword>
<dbReference type="STRING" id="1462526.BN990_02915"/>
<dbReference type="Proteomes" id="UP000028875">
    <property type="component" value="Unassembled WGS sequence"/>
</dbReference>
<reference evidence="3" key="2">
    <citation type="submission" date="2014-05" db="EMBL/GenBank/DDBJ databases">
        <title>Draft genome sequence of Virgibacillus massiliensis Vm-5.</title>
        <authorList>
            <person name="Khelaifia S."/>
            <person name="Croce O."/>
            <person name="Lagier J.C."/>
            <person name="Raoult D."/>
        </authorList>
    </citation>
    <scope>NUCLEOTIDE SEQUENCE [LARGE SCALE GENOMIC DNA]</scope>
    <source>
        <strain evidence="3">Vm-5</strain>
    </source>
</reference>
<organism evidence="2 3">
    <name type="scientific">Virgibacillus massiliensis</name>
    <dbReference type="NCBI Taxonomy" id="1462526"/>
    <lineage>
        <taxon>Bacteria</taxon>
        <taxon>Bacillati</taxon>
        <taxon>Bacillota</taxon>
        <taxon>Bacilli</taxon>
        <taxon>Bacillales</taxon>
        <taxon>Bacillaceae</taxon>
        <taxon>Virgibacillus</taxon>
    </lineage>
</organism>
<reference evidence="2 3" key="1">
    <citation type="submission" date="2014-03" db="EMBL/GenBank/DDBJ databases">
        <authorList>
            <person name="Urmite Genomes U."/>
        </authorList>
    </citation>
    <scope>NUCLEOTIDE SEQUENCE [LARGE SCALE GENOMIC DNA]</scope>
    <source>
        <strain evidence="2 3">Vm-5</strain>
    </source>
</reference>
<dbReference type="RefSeq" id="WP_021292334.1">
    <property type="nucleotide sequence ID" value="NZ_BNER01000011.1"/>
</dbReference>
<proteinExistence type="predicted"/>
<evidence type="ECO:0000256" key="1">
    <source>
        <dbReference type="SAM" id="Phobius"/>
    </source>
</evidence>
<dbReference type="AlphaFoldDB" id="A0A024QDL7"/>
<sequence>MNKKFLRTVLWSLFVSILLLACIWLFFKNMELEDENERYEKYIENIAIQYMEEVDQSVLFLDDIVQEVSKQNSLTQHQKEDLVETFNNFSLHIQDMQELLVETTPIEKEELPIQETVKKAKKYCNHFNRVEMSTKEISFDYMEISTLEEVKDFTEQLSKVATVKEEEKENTWTSTYWKSKLDSYERATYEFKNKYHFLDAGDFWTETNKTCG</sequence>
<protein>
    <submittedName>
        <fullName evidence="2">Uncharacterized protein</fullName>
    </submittedName>
</protein>
<keyword evidence="1" id="KW-1133">Transmembrane helix</keyword>
<dbReference type="OrthoDB" id="9839513at2"/>
<comment type="caution">
    <text evidence="2">The sequence shown here is derived from an EMBL/GenBank/DDBJ whole genome shotgun (WGS) entry which is preliminary data.</text>
</comment>
<keyword evidence="1" id="KW-0812">Transmembrane</keyword>
<accession>A0A024QDL7</accession>
<keyword evidence="3" id="KW-1185">Reference proteome</keyword>
<feature type="transmembrane region" description="Helical" evidence="1">
    <location>
        <begin position="9"/>
        <end position="27"/>
    </location>
</feature>
<dbReference type="EMBL" id="CCDP010000002">
    <property type="protein sequence ID" value="CDQ40589.1"/>
    <property type="molecule type" value="Genomic_DNA"/>
</dbReference>